<dbReference type="EMBL" id="WOTH01000070">
    <property type="protein sequence ID" value="NHO55364.1"/>
    <property type="molecule type" value="Genomic_DNA"/>
</dbReference>
<protein>
    <submittedName>
        <fullName evidence="2">Uncharacterized protein</fullName>
    </submittedName>
</protein>
<dbReference type="AlphaFoldDB" id="A0A967B920"/>
<keyword evidence="3" id="KW-1185">Reference proteome</keyword>
<organism evidence="2 3">
    <name type="scientific">Acetobacter estunensis</name>
    <dbReference type="NCBI Taxonomy" id="104097"/>
    <lineage>
        <taxon>Bacteria</taxon>
        <taxon>Pseudomonadati</taxon>
        <taxon>Pseudomonadota</taxon>
        <taxon>Alphaproteobacteria</taxon>
        <taxon>Acetobacterales</taxon>
        <taxon>Acetobacteraceae</taxon>
        <taxon>Acetobacter</taxon>
    </lineage>
</organism>
<sequence>MAKKHGRERLALLVSEPHTKPTATALYEWVLVNYDDIESLRRKGDSWAPYVKAARADGVDLPDEKVALRRIERCWSRAVARTSRRMNHASPATDALPTEKPPARLSMPSREDRDWSPPMIDASDDTQKSSHKVAERDVIVGTEPDGKEPPSPEVQARLDKIMEKVRRAQIEQWGGPMEG</sequence>
<evidence type="ECO:0000313" key="3">
    <source>
        <dbReference type="Proteomes" id="UP000597459"/>
    </source>
</evidence>
<accession>A0A967B920</accession>
<proteinExistence type="predicted"/>
<reference evidence="2" key="1">
    <citation type="submission" date="2019-11" db="EMBL/GenBank/DDBJ databases">
        <title>Description of new Acetobacter species.</title>
        <authorList>
            <person name="Cleenwerck I."/>
            <person name="Sombolestani A.S."/>
        </authorList>
    </citation>
    <scope>NUCLEOTIDE SEQUENCE</scope>
    <source>
        <strain evidence="2">LMG 1626</strain>
    </source>
</reference>
<feature type="compositionally biased region" description="Basic and acidic residues" evidence="1">
    <location>
        <begin position="125"/>
        <end position="155"/>
    </location>
</feature>
<dbReference type="Proteomes" id="UP000597459">
    <property type="component" value="Unassembled WGS sequence"/>
</dbReference>
<name>A0A967B920_9PROT</name>
<comment type="caution">
    <text evidence="2">The sequence shown here is derived from an EMBL/GenBank/DDBJ whole genome shotgun (WGS) entry which is preliminary data.</text>
</comment>
<dbReference type="RefSeq" id="WP_166318991.1">
    <property type="nucleotide sequence ID" value="NZ_WOTH01000070.1"/>
</dbReference>
<gene>
    <name evidence="2" type="ORF">GOB87_15725</name>
</gene>
<evidence type="ECO:0000313" key="2">
    <source>
        <dbReference type="EMBL" id="NHO55364.1"/>
    </source>
</evidence>
<evidence type="ECO:0000256" key="1">
    <source>
        <dbReference type="SAM" id="MobiDB-lite"/>
    </source>
</evidence>
<feature type="region of interest" description="Disordered" evidence="1">
    <location>
        <begin position="81"/>
        <end position="155"/>
    </location>
</feature>